<sequence>MTTAFSTATDTATITVTAVNDAPVLTPASPTLTTITEDDTSNSGDLVSAIVGSSIADVDTGALEGIAITGLTSGNGTWEYDIGSGWTAVGAVSDVTALLLRSTDSLRFVPDGQNADSATVTYRAWDQTSGTEGTKVDASTNGGTTAFSTATDTASITVTAVNDAPVLTPASPTLTTITEDQTNNSGDLVSAIVGSSIADVDTGALEGIAITALTSGNGTWEYDIGSGWTAVGAVSDVTALLLRSTDSLRFVPDGQNADSATVTYRAWDQTSGTEGTKVDASTNGGTTAFSTATDTASITVTAVNDAPVVTPAAPTFTTITEDDTSNSGHLVSAIVGASITDVDTGAVEGIAITGLTSGNGTWEYDIGSGWTAVGAVSDASALLLRATDSLRFVPDGQNADSATVTYRAWDQTSGTEGTKVDASTNGGTTAFSTATDTASITVTAVNDAPVLTPASPTLTTITEDDTSNSGDLVSAIVGASITDVDTGAVEGIAITALTSGNGTWEYDIGGGWTAVGAVSDASALLLRSTDSLRFVPDGQNADSATVTYRAWDQTSGTEGTKVDASTNGGTTAFSTATDTATITVTAVNDAPVLTPASPTLTTITEDDTSNSGDLVSAIVGSSIADVDSGAVEGIAITGLTSGNGTWEYDIGGGWTAVGAVSDASALLLRSTDSLRFVPDGLNADSATVTYRAWDQTSGTEGTKVDASTNGGTTAFSTATDTASITVTAVNDAPVVTPAAPTLTTITEDETSNSGHLVSAIVGASITDVDTGAVEGIAITGLTSGNGTWQYDIGSGWTAVGAVSDASALLLRSTDSLRFVPDGQNADSATVTYRAWDQTSGTEGTKVDASTNGGTTAFSTATDTASITVTAVNDAPVLTPAAPTLTTITEDQTNNSGDLVSAIVGASITDVDTGAVEGIAITGLTSGNGTWEYDIGGGWTAVGAVSDASALLLRSTDSLRFVPDGLNADSATVTYRAWDQTSGTEGTKVDASTNGGTTAFSTATDTASITVTAVNDAPVVTPAAPTLTTITEDETSNSGHLVSAIVGSSIADVDTGAVEGIAITGLTSGNGTWEYDIGGGWTAVGAVSDASALLLRSTDSLRFVPDGQNADSATVTYRAWDQTSGTEGTKVDASTNGGTTAFSTATDTASITVTAVNDAPVVTPAAPSLTTITEDQTNNSGDLVSAIVGSSIADVDTGAVEGIAITGLTSGNGTWEYDIGSGWTAVGAVSDASALLIRATDSLRFVPDGLNADSATVTYRAWDQTSGTEGTKVDVSSNGGTTAFSTATDTATITVTAVNDAPVLTPASPTLTTITEDQTNNSGDLVSAIVGSSIADVDTGAVEGIAITGLTSGNGTWEYDIGGGWTAVGAVSDASALLLRATDSLRFVPDGQNADSATVTYRAWDQTSGTEGTKVDASTNGGTTAFSTATDTASITVTAVNDAPVITSNGGGPTAAVNAVENQTSVTTVTATDVDLPADTLTFTIIGGADASLFSISSGTGVLAFNTAHDFESPADADGNNVYEVTVQVSDGNGGVDTQAISVTVTDDNDVPIITSNGGGPTAVMNTAENQTYVTTVTATDVDMPANPLTYTILGGADAALFTIDPTTGVLTFTVPPDFETPTDADANNIYEVVVQVSDGNGGVDSQMIQVTVTDIQEGMPQTPSPQPDPTPTPAPSPRPTPEAPLDTNTSPPGTPPIGFPDSFGGQPPAGRDLTRHPDPQSVPDWNRVLEVAPFLRPGTFGTTSEQIRAYTPAPVLLSSIELSQEFLQQLNSFADDLKETTQQTIEERSFFIKMMEYTGLGVSGVLLAWLVRSGTLLASVLATLPAWRNFDPIAILDMDQKSRESLTKKMKEAAEKETREHHGLDRMLDKNSDQSVRPSSTFSSGSS</sequence>
<protein>
    <submittedName>
        <fullName evidence="10">Cadherin domain-containing protein</fullName>
    </submittedName>
</protein>
<feature type="region of interest" description="Disordered" evidence="8">
    <location>
        <begin position="1846"/>
        <end position="1887"/>
    </location>
</feature>
<evidence type="ECO:0000256" key="3">
    <source>
        <dbReference type="ARBA" id="ARBA00022729"/>
    </source>
</evidence>
<accession>A0AA96JXW9</accession>
<dbReference type="RefSeq" id="WP_312748610.1">
    <property type="nucleotide sequence ID" value="NZ_CP116968.1"/>
</dbReference>
<dbReference type="PANTHER" id="PTHR24027">
    <property type="entry name" value="CADHERIN-23"/>
    <property type="match status" value="1"/>
</dbReference>
<evidence type="ECO:0000256" key="1">
    <source>
        <dbReference type="ARBA" id="ARBA00004167"/>
    </source>
</evidence>
<keyword evidence="2" id="KW-0812">Transmembrane</keyword>
<dbReference type="GO" id="GO:0045296">
    <property type="term" value="F:cadherin binding"/>
    <property type="evidence" value="ECO:0007669"/>
    <property type="project" value="TreeGrafter"/>
</dbReference>
<dbReference type="SMART" id="SM00112">
    <property type="entry name" value="CA"/>
    <property type="match status" value="2"/>
</dbReference>
<dbReference type="GO" id="GO:0016342">
    <property type="term" value="C:catenin complex"/>
    <property type="evidence" value="ECO:0007669"/>
    <property type="project" value="TreeGrafter"/>
</dbReference>
<keyword evidence="3" id="KW-0732">Signal</keyword>
<evidence type="ECO:0000256" key="2">
    <source>
        <dbReference type="ARBA" id="ARBA00022692"/>
    </source>
</evidence>
<dbReference type="CDD" id="cd11304">
    <property type="entry name" value="Cadherin_repeat"/>
    <property type="match status" value="2"/>
</dbReference>
<dbReference type="GO" id="GO:0005912">
    <property type="term" value="C:adherens junction"/>
    <property type="evidence" value="ECO:0007669"/>
    <property type="project" value="TreeGrafter"/>
</dbReference>
<dbReference type="Pfam" id="PF17963">
    <property type="entry name" value="Big_9"/>
    <property type="match status" value="1"/>
</dbReference>
<dbReference type="GO" id="GO:0016339">
    <property type="term" value="P:calcium-dependent cell-cell adhesion via plasma membrane cell adhesion molecules"/>
    <property type="evidence" value="ECO:0007669"/>
    <property type="project" value="TreeGrafter"/>
</dbReference>
<dbReference type="GO" id="GO:0007156">
    <property type="term" value="P:homophilic cell adhesion via plasma membrane adhesion molecules"/>
    <property type="evidence" value="ECO:0007669"/>
    <property type="project" value="InterPro"/>
</dbReference>
<dbReference type="GO" id="GO:0016477">
    <property type="term" value="P:cell migration"/>
    <property type="evidence" value="ECO:0007669"/>
    <property type="project" value="TreeGrafter"/>
</dbReference>
<dbReference type="GO" id="GO:0005509">
    <property type="term" value="F:calcium ion binding"/>
    <property type="evidence" value="ECO:0007669"/>
    <property type="project" value="InterPro"/>
</dbReference>
<dbReference type="PROSITE" id="PS50268">
    <property type="entry name" value="CADHERIN_2"/>
    <property type="match status" value="2"/>
</dbReference>
<dbReference type="GO" id="GO:0007043">
    <property type="term" value="P:cell-cell junction assembly"/>
    <property type="evidence" value="ECO:0007669"/>
    <property type="project" value="TreeGrafter"/>
</dbReference>
<evidence type="ECO:0000259" key="9">
    <source>
        <dbReference type="PROSITE" id="PS50268"/>
    </source>
</evidence>
<keyword evidence="6" id="KW-1133">Transmembrane helix</keyword>
<feature type="domain" description="Cadherin" evidence="9">
    <location>
        <begin position="1563"/>
        <end position="1662"/>
    </location>
</feature>
<evidence type="ECO:0000313" key="10">
    <source>
        <dbReference type="EMBL" id="WNM63853.1"/>
    </source>
</evidence>
<dbReference type="KEGG" id="nneo:PQG83_08880"/>
<dbReference type="GO" id="GO:0034332">
    <property type="term" value="P:adherens junction organization"/>
    <property type="evidence" value="ECO:0007669"/>
    <property type="project" value="TreeGrafter"/>
</dbReference>
<comment type="subcellular location">
    <subcellularLocation>
        <location evidence="1">Membrane</location>
        <topology evidence="1">Single-pass membrane protein</topology>
    </subcellularLocation>
</comment>
<evidence type="ECO:0000313" key="11">
    <source>
        <dbReference type="Proteomes" id="UP001302494"/>
    </source>
</evidence>
<feature type="domain" description="Cadherin" evidence="9">
    <location>
        <begin position="1463"/>
        <end position="1553"/>
    </location>
</feature>
<dbReference type="InterPro" id="IPR002126">
    <property type="entry name" value="Cadherin-like_dom"/>
</dbReference>
<proteinExistence type="predicted"/>
<dbReference type="Gene3D" id="2.60.40.60">
    <property type="entry name" value="Cadherins"/>
    <property type="match status" value="2"/>
</dbReference>
<name>A0AA96JXW9_9BACT</name>
<dbReference type="Proteomes" id="UP001302494">
    <property type="component" value="Chromosome"/>
</dbReference>
<keyword evidence="5" id="KW-0106">Calcium</keyword>
<feature type="region of interest" description="Disordered" evidence="8">
    <location>
        <begin position="1657"/>
        <end position="1724"/>
    </location>
</feature>
<evidence type="ECO:0000256" key="4">
    <source>
        <dbReference type="ARBA" id="ARBA00022737"/>
    </source>
</evidence>
<feature type="compositionally biased region" description="Polar residues" evidence="8">
    <location>
        <begin position="1873"/>
        <end position="1887"/>
    </location>
</feature>
<dbReference type="GO" id="GO:0000902">
    <property type="term" value="P:cell morphogenesis"/>
    <property type="evidence" value="ECO:0007669"/>
    <property type="project" value="TreeGrafter"/>
</dbReference>
<dbReference type="EMBL" id="CP116968">
    <property type="protein sequence ID" value="WNM63853.1"/>
    <property type="molecule type" value="Genomic_DNA"/>
</dbReference>
<evidence type="ECO:0000256" key="7">
    <source>
        <dbReference type="ARBA" id="ARBA00023136"/>
    </source>
</evidence>
<feature type="compositionally biased region" description="Basic and acidic residues" evidence="8">
    <location>
        <begin position="1846"/>
        <end position="1872"/>
    </location>
</feature>
<gene>
    <name evidence="10" type="ORF">PQG83_08880</name>
</gene>
<reference evidence="10 11" key="1">
    <citation type="submission" date="2023-01" db="EMBL/GenBank/DDBJ databases">
        <title>Cultivation and genomic characterization of new, ubiquitous marine nitrite-oxidizing bacteria from the Nitrospirales.</title>
        <authorList>
            <person name="Mueller A.J."/>
            <person name="Daebeler A."/>
            <person name="Herbold C.W."/>
            <person name="Kirkegaard R.H."/>
            <person name="Daims H."/>
        </authorList>
    </citation>
    <scope>NUCLEOTIDE SEQUENCE [LARGE SCALE GENOMIC DNA]</scope>
    <source>
        <strain evidence="10 11">DK</strain>
    </source>
</reference>
<feature type="compositionally biased region" description="Pro residues" evidence="8">
    <location>
        <begin position="1662"/>
        <end position="1682"/>
    </location>
</feature>
<dbReference type="PANTHER" id="PTHR24027:SF422">
    <property type="entry name" value="CADHERIN DOMAIN-CONTAINING PROTEIN"/>
    <property type="match status" value="1"/>
</dbReference>
<keyword evidence="4" id="KW-0677">Repeat</keyword>
<dbReference type="InterPro" id="IPR039808">
    <property type="entry name" value="Cadherin"/>
</dbReference>
<dbReference type="SUPFAM" id="SSF49313">
    <property type="entry name" value="Cadherin-like"/>
    <property type="match status" value="2"/>
</dbReference>
<evidence type="ECO:0000256" key="8">
    <source>
        <dbReference type="SAM" id="MobiDB-lite"/>
    </source>
</evidence>
<evidence type="ECO:0000256" key="5">
    <source>
        <dbReference type="ARBA" id="ARBA00022837"/>
    </source>
</evidence>
<dbReference type="Pfam" id="PF00028">
    <property type="entry name" value="Cadherin"/>
    <property type="match status" value="1"/>
</dbReference>
<organism evidence="10 11">
    <name type="scientific">Candidatus Nitrospira neomarina</name>
    <dbReference type="NCBI Taxonomy" id="3020899"/>
    <lineage>
        <taxon>Bacteria</taxon>
        <taxon>Pseudomonadati</taxon>
        <taxon>Nitrospirota</taxon>
        <taxon>Nitrospiria</taxon>
        <taxon>Nitrospirales</taxon>
        <taxon>Nitrospiraceae</taxon>
        <taxon>Nitrospira</taxon>
    </lineage>
</organism>
<dbReference type="GO" id="GO:0008013">
    <property type="term" value="F:beta-catenin binding"/>
    <property type="evidence" value="ECO:0007669"/>
    <property type="project" value="TreeGrafter"/>
</dbReference>
<dbReference type="InterPro" id="IPR015919">
    <property type="entry name" value="Cadherin-like_sf"/>
</dbReference>
<keyword evidence="11" id="KW-1185">Reference proteome</keyword>
<evidence type="ECO:0000256" key="6">
    <source>
        <dbReference type="ARBA" id="ARBA00022989"/>
    </source>
</evidence>
<dbReference type="GO" id="GO:0044331">
    <property type="term" value="P:cell-cell adhesion mediated by cadherin"/>
    <property type="evidence" value="ECO:0007669"/>
    <property type="project" value="TreeGrafter"/>
</dbReference>
<keyword evidence="7" id="KW-0472">Membrane</keyword>